<organism evidence="1 2">
    <name type="scientific">Candidatus Methanoperedens nitratireducens</name>
    <dbReference type="NCBI Taxonomy" id="1392998"/>
    <lineage>
        <taxon>Archaea</taxon>
        <taxon>Methanobacteriati</taxon>
        <taxon>Methanobacteriota</taxon>
        <taxon>Stenosarchaea group</taxon>
        <taxon>Methanomicrobia</taxon>
        <taxon>Methanosarcinales</taxon>
        <taxon>ANME-2 cluster</taxon>
        <taxon>Candidatus Methanoperedentaceae</taxon>
        <taxon>Candidatus Methanoperedens</taxon>
    </lineage>
</organism>
<gene>
    <name evidence="1" type="ORF">MNV_2180004</name>
</gene>
<dbReference type="AlphaFoldDB" id="A0A284VNY8"/>
<dbReference type="RefSeq" id="WP_096205575.1">
    <property type="nucleotide sequence ID" value="NZ_FZMP01000133.1"/>
</dbReference>
<proteinExistence type="predicted"/>
<keyword evidence="2" id="KW-1185">Reference proteome</keyword>
<dbReference type="Gene3D" id="1.10.10.10">
    <property type="entry name" value="Winged helix-like DNA-binding domain superfamily/Winged helix DNA-binding domain"/>
    <property type="match status" value="1"/>
</dbReference>
<accession>A0A284VNY8</accession>
<dbReference type="InterPro" id="IPR036390">
    <property type="entry name" value="WH_DNA-bd_sf"/>
</dbReference>
<dbReference type="EMBL" id="FZMP01000133">
    <property type="protein sequence ID" value="SNQ60991.1"/>
    <property type="molecule type" value="Genomic_DNA"/>
</dbReference>
<evidence type="ECO:0008006" key="3">
    <source>
        <dbReference type="Google" id="ProtNLM"/>
    </source>
</evidence>
<evidence type="ECO:0000313" key="1">
    <source>
        <dbReference type="EMBL" id="SNQ60991.1"/>
    </source>
</evidence>
<dbReference type="InterPro" id="IPR036388">
    <property type="entry name" value="WH-like_DNA-bd_sf"/>
</dbReference>
<dbReference type="SUPFAM" id="SSF46785">
    <property type="entry name" value="Winged helix' DNA-binding domain"/>
    <property type="match status" value="1"/>
</dbReference>
<dbReference type="Pfam" id="PF12840">
    <property type="entry name" value="HTH_20"/>
    <property type="match status" value="1"/>
</dbReference>
<dbReference type="CDD" id="cd00090">
    <property type="entry name" value="HTH_ARSR"/>
    <property type="match status" value="1"/>
</dbReference>
<evidence type="ECO:0000313" key="2">
    <source>
        <dbReference type="Proteomes" id="UP000218615"/>
    </source>
</evidence>
<reference evidence="2" key="1">
    <citation type="submission" date="2017-06" db="EMBL/GenBank/DDBJ databases">
        <authorList>
            <person name="Cremers G."/>
        </authorList>
    </citation>
    <scope>NUCLEOTIDE SEQUENCE [LARGE SCALE GENOMIC DNA]</scope>
</reference>
<dbReference type="OrthoDB" id="311452at2157"/>
<dbReference type="InterPro" id="IPR011991">
    <property type="entry name" value="ArsR-like_HTH"/>
</dbReference>
<sequence>MSPKTNNEMVFFQLLADKYSRAIMARTSVKECSALQLSRELNIPSTTVYRKLKILEDAELIQTVKTLIDHAGNEEKYYRCIIREVTVKFKEDGFLVSVKKLDYKDKFVILWKRLSKPEG</sequence>
<protein>
    <recommendedName>
        <fullName evidence="3">Transcriptional regulator</fullName>
    </recommendedName>
</protein>
<dbReference type="Proteomes" id="UP000218615">
    <property type="component" value="Unassembled WGS sequence"/>
</dbReference>
<name>A0A284VNY8_9EURY</name>